<dbReference type="AlphaFoldDB" id="A0A835CCC6"/>
<name>A0A835CCC6_9FABA</name>
<dbReference type="InterPro" id="IPR001906">
    <property type="entry name" value="Terpene_synth_N"/>
</dbReference>
<dbReference type="OrthoDB" id="1936865at2759"/>
<sequence length="412" mass="49152">MNERKPIEAVESDMNDVLNVRGPSDFHEESNAEKWQVLKEEVRMMLCKKKEEEEPLHQLEFIDVLQRLGVAYHFETEIKNILENHYININKMDKLLKADIKGMLSLYEASFLEVENESILKKAREFSREILKEYYVRKEKENDFMSLLINHALEVPLHWRMQRWEALWFINAYERSPNVIPPLLQLAKLDFNMLQAIYQEELKHTSRWWKGIGLMENLSFARDRLVEGFVWAVGYNYMPQNAKLRKVITKVLALITTMDDIYDVYGTLEELELFTQAWAELSKAYLIEAKWYYSGYKPKLQEYMENAWISMGPNVVLVHAYFCVQHPIRKEDLDRFEEHPLLCRYSGIIFRLADDLETFKDEMKRGDVPKAIECYMNEYEGSEEDGREHIKSMMDETWKKMNEEIIEKCSFN</sequence>
<dbReference type="Gene3D" id="1.10.600.10">
    <property type="entry name" value="Farnesyl Diphosphate Synthase"/>
    <property type="match status" value="2"/>
</dbReference>
<dbReference type="PANTHER" id="PTHR31225:SF244">
    <property type="entry name" value="1,8-CINEOLE SYNTHASE 1, CHLOROPLASTIC-RELATED"/>
    <property type="match status" value="1"/>
</dbReference>
<dbReference type="GO" id="GO:0000287">
    <property type="term" value="F:magnesium ion binding"/>
    <property type="evidence" value="ECO:0007669"/>
    <property type="project" value="InterPro"/>
</dbReference>
<dbReference type="InterPro" id="IPR008930">
    <property type="entry name" value="Terpenoid_cyclase/PrenylTrfase"/>
</dbReference>
<dbReference type="Gene3D" id="1.50.10.130">
    <property type="entry name" value="Terpene synthase, N-terminal domain"/>
    <property type="match status" value="2"/>
</dbReference>
<dbReference type="InterPro" id="IPR008949">
    <property type="entry name" value="Isoprenoid_synthase_dom_sf"/>
</dbReference>
<dbReference type="SUPFAM" id="SSF48576">
    <property type="entry name" value="Terpenoid synthases"/>
    <property type="match status" value="1"/>
</dbReference>
<dbReference type="Proteomes" id="UP000634136">
    <property type="component" value="Unassembled WGS sequence"/>
</dbReference>
<feature type="domain" description="Terpene synthase metal-binding" evidence="5">
    <location>
        <begin position="276"/>
        <end position="400"/>
    </location>
</feature>
<dbReference type="Pfam" id="PF01397">
    <property type="entry name" value="Terpene_synth"/>
    <property type="match status" value="2"/>
</dbReference>
<evidence type="ECO:0000256" key="3">
    <source>
        <dbReference type="ARBA" id="ARBA00022842"/>
    </source>
</evidence>
<accession>A0A835CCC6</accession>
<evidence type="ECO:0000259" key="5">
    <source>
        <dbReference type="Pfam" id="PF03936"/>
    </source>
</evidence>
<reference evidence="6" key="1">
    <citation type="submission" date="2020-09" db="EMBL/GenBank/DDBJ databases">
        <title>Genome-Enabled Discovery of Anthraquinone Biosynthesis in Senna tora.</title>
        <authorList>
            <person name="Kang S.-H."/>
            <person name="Pandey R.P."/>
            <person name="Lee C.-M."/>
            <person name="Sim J.-S."/>
            <person name="Jeong J.-T."/>
            <person name="Choi B.-S."/>
            <person name="Jung M."/>
            <person name="Ginzburg D."/>
            <person name="Zhao K."/>
            <person name="Won S.Y."/>
            <person name="Oh T.-J."/>
            <person name="Yu Y."/>
            <person name="Kim N.-H."/>
            <person name="Lee O.R."/>
            <person name="Lee T.-H."/>
            <person name="Bashyal P."/>
            <person name="Kim T.-S."/>
            <person name="Lee W.-H."/>
            <person name="Kawkins C."/>
            <person name="Kim C.-K."/>
            <person name="Kim J.S."/>
            <person name="Ahn B.O."/>
            <person name="Rhee S.Y."/>
            <person name="Sohng J.K."/>
        </authorList>
    </citation>
    <scope>NUCLEOTIDE SEQUENCE</scope>
    <source>
        <tissue evidence="6">Leaf</tissue>
    </source>
</reference>
<keyword evidence="2" id="KW-0479">Metal-binding</keyword>
<evidence type="ECO:0000256" key="1">
    <source>
        <dbReference type="ARBA" id="ARBA00001946"/>
    </source>
</evidence>
<dbReference type="PANTHER" id="PTHR31225">
    <property type="entry name" value="OS04G0344100 PROTEIN-RELATED"/>
    <property type="match status" value="1"/>
</dbReference>
<comment type="caution">
    <text evidence="6">The sequence shown here is derived from an EMBL/GenBank/DDBJ whole genome shotgun (WGS) entry which is preliminary data.</text>
</comment>
<feature type="domain" description="Terpene synthase N-terminal" evidence="4">
    <location>
        <begin position="27"/>
        <end position="92"/>
    </location>
</feature>
<dbReference type="EMBL" id="JAAIUW010000004">
    <property type="protein sequence ID" value="KAF7836506.1"/>
    <property type="molecule type" value="Genomic_DNA"/>
</dbReference>
<keyword evidence="3" id="KW-0460">Magnesium</keyword>
<dbReference type="Pfam" id="PF03936">
    <property type="entry name" value="Terpene_synth_C"/>
    <property type="match status" value="1"/>
</dbReference>
<feature type="domain" description="Terpene synthase N-terminal" evidence="4">
    <location>
        <begin position="93"/>
        <end position="153"/>
    </location>
</feature>
<dbReference type="SUPFAM" id="SSF48239">
    <property type="entry name" value="Terpenoid cyclases/Protein prenyltransferases"/>
    <property type="match status" value="1"/>
</dbReference>
<dbReference type="GO" id="GO:0010333">
    <property type="term" value="F:terpene synthase activity"/>
    <property type="evidence" value="ECO:0007669"/>
    <property type="project" value="InterPro"/>
</dbReference>
<keyword evidence="7" id="KW-1185">Reference proteome</keyword>
<evidence type="ECO:0000313" key="7">
    <source>
        <dbReference type="Proteomes" id="UP000634136"/>
    </source>
</evidence>
<gene>
    <name evidence="6" type="ORF">G2W53_011365</name>
</gene>
<dbReference type="InterPro" id="IPR005630">
    <property type="entry name" value="Terpene_synthase_metal-bd"/>
</dbReference>
<dbReference type="GO" id="GO:0016114">
    <property type="term" value="P:terpenoid biosynthetic process"/>
    <property type="evidence" value="ECO:0007669"/>
    <property type="project" value="InterPro"/>
</dbReference>
<protein>
    <submittedName>
        <fullName evidence="6">Terpene synthase 10-like</fullName>
    </submittedName>
</protein>
<evidence type="ECO:0000313" key="6">
    <source>
        <dbReference type="EMBL" id="KAF7836506.1"/>
    </source>
</evidence>
<dbReference type="InterPro" id="IPR050148">
    <property type="entry name" value="Terpene_synthase-like"/>
</dbReference>
<evidence type="ECO:0000256" key="2">
    <source>
        <dbReference type="ARBA" id="ARBA00022723"/>
    </source>
</evidence>
<comment type="cofactor">
    <cofactor evidence="1">
        <name>Mg(2+)</name>
        <dbReference type="ChEBI" id="CHEBI:18420"/>
    </cofactor>
</comment>
<evidence type="ECO:0000259" key="4">
    <source>
        <dbReference type="Pfam" id="PF01397"/>
    </source>
</evidence>
<organism evidence="6 7">
    <name type="scientific">Senna tora</name>
    <dbReference type="NCBI Taxonomy" id="362788"/>
    <lineage>
        <taxon>Eukaryota</taxon>
        <taxon>Viridiplantae</taxon>
        <taxon>Streptophyta</taxon>
        <taxon>Embryophyta</taxon>
        <taxon>Tracheophyta</taxon>
        <taxon>Spermatophyta</taxon>
        <taxon>Magnoliopsida</taxon>
        <taxon>eudicotyledons</taxon>
        <taxon>Gunneridae</taxon>
        <taxon>Pentapetalae</taxon>
        <taxon>rosids</taxon>
        <taxon>fabids</taxon>
        <taxon>Fabales</taxon>
        <taxon>Fabaceae</taxon>
        <taxon>Caesalpinioideae</taxon>
        <taxon>Cassia clade</taxon>
        <taxon>Senna</taxon>
    </lineage>
</organism>
<proteinExistence type="predicted"/>
<dbReference type="InterPro" id="IPR036965">
    <property type="entry name" value="Terpene_synth_N_sf"/>
</dbReference>